<dbReference type="CDD" id="cd02517">
    <property type="entry name" value="CMP-KDO-Synthetase"/>
    <property type="match status" value="1"/>
</dbReference>
<sequence>MNIVGIIPARFASTRLMGKLLANIGGKPLIQHTYENAKKSKLMNDVIIAVDDEKLFKVVKAFGAEVELTPKELSTSAERVAYIAEKMSADVFLNIPGSHPFIPSKIIDEVIEPHLFDPTISITTIAKQITSVEELKSTTIPKVVFDYNNYALYFSYAPIPFVKNAKTNLEKVLSAEVYKQIGVYAFSSSAMDQVRKLKPTDLERIEGLEQLRILENSLKIKIVVTEEDSYSVDTPKDLQLARKFYTRYLNRQKKMVKK</sequence>
<proteinExistence type="inferred from homology"/>
<reference evidence="3" key="1">
    <citation type="submission" date="2018-06" db="EMBL/GenBank/DDBJ databases">
        <authorList>
            <person name="Zhirakovskaya E."/>
        </authorList>
    </citation>
    <scope>NUCLEOTIDE SEQUENCE</scope>
</reference>
<evidence type="ECO:0000313" key="3">
    <source>
        <dbReference type="EMBL" id="VAX27540.1"/>
    </source>
</evidence>
<keyword evidence="1 3" id="KW-0808">Transferase</keyword>
<dbReference type="PANTHER" id="PTHR42866:SF2">
    <property type="entry name" value="3-DEOXY-MANNO-OCTULOSONATE CYTIDYLYLTRANSFERASE, MITOCHONDRIAL"/>
    <property type="match status" value="1"/>
</dbReference>
<dbReference type="InterPro" id="IPR003329">
    <property type="entry name" value="Cytidylyl_trans"/>
</dbReference>
<evidence type="ECO:0000256" key="2">
    <source>
        <dbReference type="ARBA" id="ARBA00022695"/>
    </source>
</evidence>
<dbReference type="NCBIfam" id="TIGR00466">
    <property type="entry name" value="kdsB"/>
    <property type="match status" value="1"/>
</dbReference>
<protein>
    <submittedName>
        <fullName evidence="3">3-deoxy-manno-octulosonate cytidylyltransferase</fullName>
        <ecNumber evidence="3">2.7.7.38</ecNumber>
    </submittedName>
</protein>
<dbReference type="HAMAP" id="MF_00057">
    <property type="entry name" value="KdsB"/>
    <property type="match status" value="1"/>
</dbReference>
<dbReference type="AlphaFoldDB" id="A0A3B1CXZ4"/>
<dbReference type="NCBIfam" id="NF003952">
    <property type="entry name" value="PRK05450.1-5"/>
    <property type="match status" value="1"/>
</dbReference>
<dbReference type="GO" id="GO:0008690">
    <property type="term" value="F:3-deoxy-manno-octulosonate cytidylyltransferase activity"/>
    <property type="evidence" value="ECO:0007669"/>
    <property type="project" value="UniProtKB-EC"/>
</dbReference>
<keyword evidence="2 3" id="KW-0548">Nucleotidyltransferase</keyword>
<gene>
    <name evidence="3" type="ORF">MNBD_IGNAVI01-2458</name>
</gene>
<dbReference type="GO" id="GO:0005829">
    <property type="term" value="C:cytosol"/>
    <property type="evidence" value="ECO:0007669"/>
    <property type="project" value="TreeGrafter"/>
</dbReference>
<dbReference type="Gene3D" id="3.90.550.10">
    <property type="entry name" value="Spore Coat Polysaccharide Biosynthesis Protein SpsA, Chain A"/>
    <property type="match status" value="1"/>
</dbReference>
<accession>A0A3B1CXZ4</accession>
<dbReference type="PANTHER" id="PTHR42866">
    <property type="entry name" value="3-DEOXY-MANNO-OCTULOSONATE CYTIDYLYLTRANSFERASE"/>
    <property type="match status" value="1"/>
</dbReference>
<dbReference type="InterPro" id="IPR029044">
    <property type="entry name" value="Nucleotide-diphossugar_trans"/>
</dbReference>
<dbReference type="Pfam" id="PF02348">
    <property type="entry name" value="CTP_transf_3"/>
    <property type="match status" value="1"/>
</dbReference>
<dbReference type="InterPro" id="IPR004528">
    <property type="entry name" value="KdsB"/>
</dbReference>
<dbReference type="EMBL" id="UOGD01000387">
    <property type="protein sequence ID" value="VAX27540.1"/>
    <property type="molecule type" value="Genomic_DNA"/>
</dbReference>
<dbReference type="SUPFAM" id="SSF53448">
    <property type="entry name" value="Nucleotide-diphospho-sugar transferases"/>
    <property type="match status" value="1"/>
</dbReference>
<evidence type="ECO:0000256" key="1">
    <source>
        <dbReference type="ARBA" id="ARBA00022679"/>
    </source>
</evidence>
<organism evidence="3">
    <name type="scientific">hydrothermal vent metagenome</name>
    <dbReference type="NCBI Taxonomy" id="652676"/>
    <lineage>
        <taxon>unclassified sequences</taxon>
        <taxon>metagenomes</taxon>
        <taxon>ecological metagenomes</taxon>
    </lineage>
</organism>
<name>A0A3B1CXZ4_9ZZZZ</name>
<dbReference type="EC" id="2.7.7.38" evidence="3"/>